<evidence type="ECO:0000313" key="1">
    <source>
        <dbReference type="EMBL" id="MBX67348.1"/>
    </source>
</evidence>
<organism evidence="1">
    <name type="scientific">Rhizophora mucronata</name>
    <name type="common">Asiatic mangrove</name>
    <dbReference type="NCBI Taxonomy" id="61149"/>
    <lineage>
        <taxon>Eukaryota</taxon>
        <taxon>Viridiplantae</taxon>
        <taxon>Streptophyta</taxon>
        <taxon>Embryophyta</taxon>
        <taxon>Tracheophyta</taxon>
        <taxon>Spermatophyta</taxon>
        <taxon>Magnoliopsida</taxon>
        <taxon>eudicotyledons</taxon>
        <taxon>Gunneridae</taxon>
        <taxon>Pentapetalae</taxon>
        <taxon>rosids</taxon>
        <taxon>fabids</taxon>
        <taxon>Malpighiales</taxon>
        <taxon>Rhizophoraceae</taxon>
        <taxon>Rhizophora</taxon>
    </lineage>
</organism>
<accession>A0A2P2QK11</accession>
<reference evidence="1" key="1">
    <citation type="submission" date="2018-02" db="EMBL/GenBank/DDBJ databases">
        <title>Rhizophora mucronata_Transcriptome.</title>
        <authorList>
            <person name="Meera S.P."/>
            <person name="Sreeshan A."/>
            <person name="Augustine A."/>
        </authorList>
    </citation>
    <scope>NUCLEOTIDE SEQUENCE</scope>
    <source>
        <tissue evidence="1">Leaf</tissue>
    </source>
</reference>
<dbReference type="AlphaFoldDB" id="A0A2P2QK11"/>
<protein>
    <submittedName>
        <fullName evidence="1">Uncharacterized protein</fullName>
    </submittedName>
</protein>
<name>A0A2P2QK11_RHIMU</name>
<sequence>MLNSVTLQSVFNTLRQEDTSSVNYYIGTNKHACQEG</sequence>
<dbReference type="EMBL" id="GGEC01086864">
    <property type="protein sequence ID" value="MBX67348.1"/>
    <property type="molecule type" value="Transcribed_RNA"/>
</dbReference>
<proteinExistence type="predicted"/>